<feature type="chain" id="PRO_5004671188" evidence="1">
    <location>
        <begin position="25"/>
        <end position="227"/>
    </location>
</feature>
<dbReference type="OrthoDB" id="348012at2759"/>
<sequence>MGPIFKGAAVVCLVALSGLQPAAGDLQYQVQVADKDAYTSVNLARVGQMSVRIGVLTENSDLAEGLKTTSPPTKKTKFVAQLPESEDQKYRQAVQNALQAGLDVLTSYPENDVWTTFWEDPAGANLARLLWSKSTKVGCGVGTCTGGEEARTPEQTVTFLVCQMEPAAEANTAPFDKEYYEALKERKTSLTEMTDEDLKAPVQGGAAAAVPSLLVAGLTAIVAFASA</sequence>
<evidence type="ECO:0000313" key="4">
    <source>
        <dbReference type="Proteomes" id="UP000030744"/>
    </source>
</evidence>
<accession>U6K3P3</accession>
<dbReference type="InterPro" id="IPR035940">
    <property type="entry name" value="CAP_sf"/>
</dbReference>
<organism evidence="3 4">
    <name type="scientific">Eimeria mitis</name>
    <dbReference type="NCBI Taxonomy" id="44415"/>
    <lineage>
        <taxon>Eukaryota</taxon>
        <taxon>Sar</taxon>
        <taxon>Alveolata</taxon>
        <taxon>Apicomplexa</taxon>
        <taxon>Conoidasida</taxon>
        <taxon>Coccidia</taxon>
        <taxon>Eucoccidiorida</taxon>
        <taxon>Eimeriorina</taxon>
        <taxon>Eimeriidae</taxon>
        <taxon>Eimeria</taxon>
    </lineage>
</organism>
<evidence type="ECO:0000256" key="1">
    <source>
        <dbReference type="SAM" id="SignalP"/>
    </source>
</evidence>
<feature type="domain" description="SCP" evidence="2">
    <location>
        <begin position="89"/>
        <end position="163"/>
    </location>
</feature>
<name>U6K3P3_9EIME</name>
<reference evidence="3" key="2">
    <citation type="submission" date="2013-10" db="EMBL/GenBank/DDBJ databases">
        <authorList>
            <person name="Aslett M."/>
        </authorList>
    </citation>
    <scope>NUCLEOTIDE SEQUENCE [LARGE SCALE GENOMIC DNA]</scope>
    <source>
        <strain evidence="3">Houghton</strain>
    </source>
</reference>
<dbReference type="SUPFAM" id="SSF55797">
    <property type="entry name" value="PR-1-like"/>
    <property type="match status" value="1"/>
</dbReference>
<dbReference type="Proteomes" id="UP000030744">
    <property type="component" value="Unassembled WGS sequence"/>
</dbReference>
<keyword evidence="4" id="KW-1185">Reference proteome</keyword>
<dbReference type="AlphaFoldDB" id="U6K3P3"/>
<protein>
    <submittedName>
        <fullName evidence="3">SAG family member</fullName>
    </submittedName>
</protein>
<dbReference type="EMBL" id="HG684075">
    <property type="protein sequence ID" value="CDJ32330.1"/>
    <property type="molecule type" value="Genomic_DNA"/>
</dbReference>
<reference evidence="3" key="1">
    <citation type="submission" date="2013-10" db="EMBL/GenBank/DDBJ databases">
        <title>Genomic analysis of the causative agents of coccidiosis in chickens.</title>
        <authorList>
            <person name="Reid A.J."/>
            <person name="Blake D."/>
            <person name="Billington K."/>
            <person name="Browne H."/>
            <person name="Dunn M."/>
            <person name="Hung S."/>
            <person name="Kawahara F."/>
            <person name="Miranda-Saavedra D."/>
            <person name="Mourier T."/>
            <person name="Nagra H."/>
            <person name="Otto T.D."/>
            <person name="Rawlings N."/>
            <person name="Sanchez A."/>
            <person name="Sanders M."/>
            <person name="Subramaniam C."/>
            <person name="Tay Y."/>
            <person name="Dear P."/>
            <person name="Doerig C."/>
            <person name="Gruber A."/>
            <person name="Parkinson J."/>
            <person name="Shirley M."/>
            <person name="Wan K.L."/>
            <person name="Berriman M."/>
            <person name="Tomley F."/>
            <person name="Pain A."/>
        </authorList>
    </citation>
    <scope>NUCLEOTIDE SEQUENCE [LARGE SCALE GENOMIC DNA]</scope>
    <source>
        <strain evidence="3">Houghton</strain>
    </source>
</reference>
<dbReference type="InterPro" id="IPR014044">
    <property type="entry name" value="CAP_dom"/>
</dbReference>
<dbReference type="Pfam" id="PF00188">
    <property type="entry name" value="CAP"/>
    <property type="match status" value="1"/>
</dbReference>
<evidence type="ECO:0000313" key="3">
    <source>
        <dbReference type="EMBL" id="CDJ32330.1"/>
    </source>
</evidence>
<gene>
    <name evidence="3" type="ORF">EMH_0012080</name>
</gene>
<dbReference type="RefSeq" id="XP_013354895.1">
    <property type="nucleotide sequence ID" value="XM_013499441.1"/>
</dbReference>
<dbReference type="GeneID" id="25376171"/>
<feature type="signal peptide" evidence="1">
    <location>
        <begin position="1"/>
        <end position="24"/>
    </location>
</feature>
<dbReference type="VEuPathDB" id="ToxoDB:EMH_0012080"/>
<evidence type="ECO:0000259" key="2">
    <source>
        <dbReference type="Pfam" id="PF00188"/>
    </source>
</evidence>
<dbReference type="Gene3D" id="3.40.33.10">
    <property type="entry name" value="CAP"/>
    <property type="match status" value="1"/>
</dbReference>
<proteinExistence type="predicted"/>
<keyword evidence="1" id="KW-0732">Signal</keyword>